<feature type="transmembrane region" description="Helical" evidence="1">
    <location>
        <begin position="218"/>
        <end position="238"/>
    </location>
</feature>
<sequence length="248" mass="29818">MNNTTVAIVTPFPFTTSFQANRIKFGVLLVLQILSIPCFLYVFTQFCIQRHLRQSLNHHIIFLLLTTSFIFVTISLPLSQAYLYNSYVYPTSNIYCHFWNWIHYSLNITNLFLMGFVGFEQNWFIFYPGLFENLIGKILFHYCPILCCLAYPTTFYFILIFLYPCRQWYNFTQLLCRWPCYYRTIPFFSIFVYIRVLIRLRSLKLQVLRWRQNRQMILQLWAISSLYLEYISYVRSGFASLNNLAYGD</sequence>
<feature type="transmembrane region" description="Helical" evidence="1">
    <location>
        <begin position="25"/>
        <end position="48"/>
    </location>
</feature>
<dbReference type="AlphaFoldDB" id="A0A814Y298"/>
<dbReference type="EMBL" id="CAJNOJ010000162">
    <property type="protein sequence ID" value="CAF1223495.1"/>
    <property type="molecule type" value="Genomic_DNA"/>
</dbReference>
<dbReference type="OrthoDB" id="10021627at2759"/>
<protein>
    <recommendedName>
        <fullName evidence="4">G-protein coupled receptors family 1 profile domain-containing protein</fullName>
    </recommendedName>
</protein>
<dbReference type="Proteomes" id="UP000663852">
    <property type="component" value="Unassembled WGS sequence"/>
</dbReference>
<comment type="caution">
    <text evidence="2">The sequence shown here is derived from an EMBL/GenBank/DDBJ whole genome shotgun (WGS) entry which is preliminary data.</text>
</comment>
<feature type="transmembrane region" description="Helical" evidence="1">
    <location>
        <begin position="139"/>
        <end position="161"/>
    </location>
</feature>
<evidence type="ECO:0000313" key="2">
    <source>
        <dbReference type="EMBL" id="CAF1223495.1"/>
    </source>
</evidence>
<accession>A0A814Y298</accession>
<reference evidence="2" key="1">
    <citation type="submission" date="2021-02" db="EMBL/GenBank/DDBJ databases">
        <authorList>
            <person name="Nowell W R."/>
        </authorList>
    </citation>
    <scope>NUCLEOTIDE SEQUENCE</scope>
</reference>
<evidence type="ECO:0008006" key="4">
    <source>
        <dbReference type="Google" id="ProtNLM"/>
    </source>
</evidence>
<keyword evidence="1" id="KW-0472">Membrane</keyword>
<name>A0A814Y298_ADIRI</name>
<dbReference type="SUPFAM" id="SSF81321">
    <property type="entry name" value="Family A G protein-coupled receptor-like"/>
    <property type="match status" value="1"/>
</dbReference>
<feature type="transmembrane region" description="Helical" evidence="1">
    <location>
        <begin position="98"/>
        <end position="119"/>
    </location>
</feature>
<feature type="transmembrane region" description="Helical" evidence="1">
    <location>
        <begin position="181"/>
        <end position="198"/>
    </location>
</feature>
<keyword evidence="1" id="KW-1133">Transmembrane helix</keyword>
<proteinExistence type="predicted"/>
<evidence type="ECO:0000256" key="1">
    <source>
        <dbReference type="SAM" id="Phobius"/>
    </source>
</evidence>
<feature type="transmembrane region" description="Helical" evidence="1">
    <location>
        <begin position="60"/>
        <end position="78"/>
    </location>
</feature>
<organism evidence="2 3">
    <name type="scientific">Adineta ricciae</name>
    <name type="common">Rotifer</name>
    <dbReference type="NCBI Taxonomy" id="249248"/>
    <lineage>
        <taxon>Eukaryota</taxon>
        <taxon>Metazoa</taxon>
        <taxon>Spiralia</taxon>
        <taxon>Gnathifera</taxon>
        <taxon>Rotifera</taxon>
        <taxon>Eurotatoria</taxon>
        <taxon>Bdelloidea</taxon>
        <taxon>Adinetida</taxon>
        <taxon>Adinetidae</taxon>
        <taxon>Adineta</taxon>
    </lineage>
</organism>
<evidence type="ECO:0000313" key="3">
    <source>
        <dbReference type="Proteomes" id="UP000663852"/>
    </source>
</evidence>
<keyword evidence="1" id="KW-0812">Transmembrane</keyword>
<gene>
    <name evidence="2" type="ORF">EDS130_LOCUS26546</name>
</gene>